<feature type="region of interest" description="Disordered" evidence="2">
    <location>
        <begin position="833"/>
        <end position="873"/>
    </location>
</feature>
<keyword evidence="3" id="KW-0812">Transmembrane</keyword>
<evidence type="ECO:0000256" key="3">
    <source>
        <dbReference type="SAM" id="Phobius"/>
    </source>
</evidence>
<feature type="transmembrane region" description="Helical" evidence="3">
    <location>
        <begin position="1383"/>
        <end position="1404"/>
    </location>
</feature>
<keyword evidence="1" id="KW-0040">ANK repeat</keyword>
<feature type="region of interest" description="Disordered" evidence="2">
    <location>
        <begin position="732"/>
        <end position="766"/>
    </location>
</feature>
<dbReference type="SUPFAM" id="SSF48403">
    <property type="entry name" value="Ankyrin repeat"/>
    <property type="match status" value="1"/>
</dbReference>
<dbReference type="Gene3D" id="1.25.40.20">
    <property type="entry name" value="Ankyrin repeat-containing domain"/>
    <property type="match status" value="2"/>
</dbReference>
<accession>A0A8J8TA09</accession>
<feature type="repeat" description="ANK" evidence="1">
    <location>
        <begin position="1219"/>
        <end position="1251"/>
    </location>
</feature>
<dbReference type="PROSITE" id="PS50088">
    <property type="entry name" value="ANK_REPEAT"/>
    <property type="match status" value="1"/>
</dbReference>
<feature type="transmembrane region" description="Helical" evidence="3">
    <location>
        <begin position="611"/>
        <end position="632"/>
    </location>
</feature>
<name>A0A8J8TA09_HALGN</name>
<evidence type="ECO:0000256" key="1">
    <source>
        <dbReference type="PROSITE-ProRule" id="PRU00023"/>
    </source>
</evidence>
<dbReference type="Proteomes" id="UP000785679">
    <property type="component" value="Unassembled WGS sequence"/>
</dbReference>
<evidence type="ECO:0000313" key="5">
    <source>
        <dbReference type="Proteomes" id="UP000785679"/>
    </source>
</evidence>
<keyword evidence="5" id="KW-1185">Reference proteome</keyword>
<dbReference type="SMART" id="SM00248">
    <property type="entry name" value="ANK"/>
    <property type="match status" value="3"/>
</dbReference>
<sequence>MKFYFRYGMFLINVINNDQDGMDQFSKIQSVFQIKVDKKDDRQFESNNQSRFCDNSGAGFVIPSTLHHSFCTIIHVNDEIEGLFGYKRKQLLDCNVRILMPRVIGLHHDGFVGDFFEKGKIKWKDQTKQSFGQSKEGFILKLDIVIKLYPKINGEIKLAGLLQRSQNNSKETLAIQEEAQSAGIELTKHMILTDRKGYISNISVGLVTCLGLHPKFFQYSHDSFLSMVRIDQIAENILEAPQQELMESDGMIITFDTREILTKVEAEQLTAEDLDYVRPLLKRQDIFVRLTKIPLTENDYAIVYSLQMLRNSSSEISQARSGQLVQSEVLKRRGISSVPTSKFGMESDSNENLNQSMSSVSSSTNSNSTFNSIVRDFKKTLMDRRMPKQLVILNWLLLATIIQGENSLKKAADITFSVDQRNILYSSTTINVNTYIGIANNFLPDRFPFAALNTIINRSVLLLSLIQSYQQQTQNHHNKLLQLQNGLTGKDLDSSYELIFSQYEEQNIDILVVDAQNYIEKQPLQFKSAMLSYLLDTSMMQYKKMSDMWFPIDYITRPIVENHFESLSPSTQTEKAAYFLYANRLRSIRKGTGDSTNFFHELIKKYNQESIYFVLMVISIIFIVSSVCLIFYQIWQIEHIQIDIFSLYAYLSKEHIRETFYKAQNFMRELLDGSFIKMIRPKGLKEDIGVLSSFNAKIELQMLKQRERVTNEHRKDQENNIYLSMIKRANQQVKESSMPRQLKESPKEAKTLGQSGKKLSKENIQQKGSLQMAFNYSGEGKRFSKRDHMNNYNKTVVTKKGKEFAKSHGFAPDHKLHRFGDSAKALAIPKITEHGEDSEDEQQIEAKQRRKHIKGHTDEVESSSSNSRSFNDWNMNAKVHSDEGKKKLDQPIGGAEEIGEIEERKNQFKKTFRIQDNKRKAGVLFIGVTIVAYFVITYFLQDSHANNVAYIQGVIPLFYNRCRLVHLALAFVRERIFANNTMSSFEYDETYGYDIDIMYNDLHIKNELLLATLKNGYNKVIEPMMSQLEVLDSPPYCDSIIQNQVSDTQSKLQKALNVYKAAVQNNELESVINTIHQACEYARFGNLTALQMLRQTYGMQFEYGDYDKYTALHHAVRANQMSVIEYLIDTLNVYINPKDRWNYTPLDYVKPNTSLSDYLLSRNAKRTVNTTVTLSAVTNGIKSLSQDQAKLYYACFFNDLSTVQTLRALKVNFDIKDHDGRTPLHVAAAEGNEGIVTLLIASGVNVQAVDNRGVDARIMAQKSGDTASYNLLNSVISGTIIKDNCKTFSNAIFKNGMAQAMGAYHKKFQDLLILINSTNNFVSRTTLINGARFQPELVLRPDQIFAQKDIPQFMTGAELYFSSVIAAVTESVNKTYDAVMGQYSMQMMALFVVFLGIQVSSLVVMRRKMIELMREDIYKSRGILNLIPNSFFEQNKQIVEGIMQKLKL</sequence>
<dbReference type="SUPFAM" id="SSF55785">
    <property type="entry name" value="PYP-like sensor domain (PAS domain)"/>
    <property type="match status" value="1"/>
</dbReference>
<feature type="compositionally biased region" description="Basic and acidic residues" evidence="2">
    <location>
        <begin position="741"/>
        <end position="750"/>
    </location>
</feature>
<keyword evidence="3" id="KW-0472">Membrane</keyword>
<dbReference type="Pfam" id="PF12796">
    <property type="entry name" value="Ank_2"/>
    <property type="match status" value="1"/>
</dbReference>
<dbReference type="EMBL" id="RRYP01000214">
    <property type="protein sequence ID" value="TNV87799.1"/>
    <property type="molecule type" value="Genomic_DNA"/>
</dbReference>
<dbReference type="InterPro" id="IPR035965">
    <property type="entry name" value="PAS-like_dom_sf"/>
</dbReference>
<dbReference type="InterPro" id="IPR002110">
    <property type="entry name" value="Ankyrin_rpt"/>
</dbReference>
<dbReference type="PROSITE" id="PS50297">
    <property type="entry name" value="ANK_REP_REGION"/>
    <property type="match status" value="1"/>
</dbReference>
<proteinExistence type="predicted"/>
<feature type="region of interest" description="Disordered" evidence="2">
    <location>
        <begin position="341"/>
        <end position="367"/>
    </location>
</feature>
<dbReference type="InterPro" id="IPR052994">
    <property type="entry name" value="Tiny_macrocysts_regulators"/>
</dbReference>
<dbReference type="PANTHER" id="PTHR31600:SF2">
    <property type="entry name" value="GAMETE ENRICHED GENE 10 PROTEIN-RELATED"/>
    <property type="match status" value="1"/>
</dbReference>
<protein>
    <submittedName>
        <fullName evidence="4">Uncharacterized protein</fullName>
    </submittedName>
</protein>
<organism evidence="4 5">
    <name type="scientific">Halteria grandinella</name>
    <dbReference type="NCBI Taxonomy" id="5974"/>
    <lineage>
        <taxon>Eukaryota</taxon>
        <taxon>Sar</taxon>
        <taxon>Alveolata</taxon>
        <taxon>Ciliophora</taxon>
        <taxon>Intramacronucleata</taxon>
        <taxon>Spirotrichea</taxon>
        <taxon>Stichotrichia</taxon>
        <taxon>Sporadotrichida</taxon>
        <taxon>Halteriidae</taxon>
        <taxon>Halteria</taxon>
    </lineage>
</organism>
<dbReference type="OrthoDB" id="410095at2759"/>
<gene>
    <name evidence="4" type="ORF">FGO68_gene10995</name>
</gene>
<evidence type="ECO:0000313" key="4">
    <source>
        <dbReference type="EMBL" id="TNV87799.1"/>
    </source>
</evidence>
<dbReference type="PANTHER" id="PTHR31600">
    <property type="entry name" value="TINY MACROCYSTS PROTEIN B-RELATED"/>
    <property type="match status" value="1"/>
</dbReference>
<reference evidence="4" key="1">
    <citation type="submission" date="2019-06" db="EMBL/GenBank/DDBJ databases">
        <authorList>
            <person name="Zheng W."/>
        </authorList>
    </citation>
    <scope>NUCLEOTIDE SEQUENCE</scope>
    <source>
        <strain evidence="4">QDHG01</strain>
    </source>
</reference>
<feature type="transmembrane region" description="Helical" evidence="3">
    <location>
        <begin position="921"/>
        <end position="940"/>
    </location>
</feature>
<keyword evidence="3" id="KW-1133">Transmembrane helix</keyword>
<dbReference type="Pfam" id="PF13637">
    <property type="entry name" value="Ank_4"/>
    <property type="match status" value="1"/>
</dbReference>
<dbReference type="InterPro" id="IPR036770">
    <property type="entry name" value="Ankyrin_rpt-contain_sf"/>
</dbReference>
<comment type="caution">
    <text evidence="4">The sequence shown here is derived from an EMBL/GenBank/DDBJ whole genome shotgun (WGS) entry which is preliminary data.</text>
</comment>
<evidence type="ECO:0000256" key="2">
    <source>
        <dbReference type="SAM" id="MobiDB-lite"/>
    </source>
</evidence>
<feature type="compositionally biased region" description="Low complexity" evidence="2">
    <location>
        <begin position="352"/>
        <end position="367"/>
    </location>
</feature>